<dbReference type="GO" id="GO:0003785">
    <property type="term" value="F:actin monomer binding"/>
    <property type="evidence" value="ECO:0007669"/>
    <property type="project" value="InterPro"/>
</dbReference>
<dbReference type="Proteomes" id="UP001258017">
    <property type="component" value="Unassembled WGS sequence"/>
</dbReference>
<feature type="region of interest" description="Disordered" evidence="1">
    <location>
        <begin position="1368"/>
        <end position="1404"/>
    </location>
</feature>
<reference evidence="3" key="1">
    <citation type="submission" date="2021-08" db="EMBL/GenBank/DDBJ databases">
        <authorList>
            <person name="Misof B."/>
            <person name="Oliver O."/>
            <person name="Podsiadlowski L."/>
            <person name="Donath A."/>
            <person name="Peters R."/>
            <person name="Mayer C."/>
            <person name="Rust J."/>
            <person name="Gunkel S."/>
            <person name="Lesny P."/>
            <person name="Martin S."/>
            <person name="Oeyen J.P."/>
            <person name="Petersen M."/>
            <person name="Panagiotis P."/>
            <person name="Wilbrandt J."/>
            <person name="Tanja T."/>
        </authorList>
    </citation>
    <scope>NUCLEOTIDE SEQUENCE</scope>
    <source>
        <strain evidence="3">GBR_01_08_01A</strain>
        <tissue evidence="3">Thorax + abdomen</tissue>
    </source>
</reference>
<dbReference type="InterPro" id="IPR039895">
    <property type="entry name" value="COBL-like"/>
</dbReference>
<gene>
    <name evidence="3" type="ORF">KPH14_008422</name>
</gene>
<evidence type="ECO:0000259" key="2">
    <source>
        <dbReference type="PROSITE" id="PS50898"/>
    </source>
</evidence>
<evidence type="ECO:0000313" key="4">
    <source>
        <dbReference type="Proteomes" id="UP001258017"/>
    </source>
</evidence>
<feature type="domain" description="RBD" evidence="2">
    <location>
        <begin position="114"/>
        <end position="185"/>
    </location>
</feature>
<proteinExistence type="predicted"/>
<feature type="compositionally biased region" description="Basic and acidic residues" evidence="1">
    <location>
        <begin position="1777"/>
        <end position="1786"/>
    </location>
</feature>
<evidence type="ECO:0000313" key="3">
    <source>
        <dbReference type="EMBL" id="KAK2577992.1"/>
    </source>
</evidence>
<dbReference type="PANTHER" id="PTHR21557">
    <property type="entry name" value="CORDON-BLEU"/>
    <property type="match status" value="1"/>
</dbReference>
<dbReference type="GO" id="GO:0007165">
    <property type="term" value="P:signal transduction"/>
    <property type="evidence" value="ECO:0007669"/>
    <property type="project" value="InterPro"/>
</dbReference>
<dbReference type="Gene3D" id="3.10.20.90">
    <property type="entry name" value="Phosphatidylinositol 3-kinase Catalytic Subunit, Chain A, domain 1"/>
    <property type="match status" value="1"/>
</dbReference>
<keyword evidence="4" id="KW-1185">Reference proteome</keyword>
<name>A0AAD9RDZ5_9HYME</name>
<reference evidence="3" key="2">
    <citation type="journal article" date="2023" name="Commun. Biol.">
        <title>Intrasexual cuticular hydrocarbon dimorphism in a wasp sheds light on hydrocarbon biosynthesis genes in Hymenoptera.</title>
        <authorList>
            <person name="Moris V.C."/>
            <person name="Podsiadlowski L."/>
            <person name="Martin S."/>
            <person name="Oeyen J.P."/>
            <person name="Donath A."/>
            <person name="Petersen M."/>
            <person name="Wilbrandt J."/>
            <person name="Misof B."/>
            <person name="Liedtke D."/>
            <person name="Thamm M."/>
            <person name="Scheiner R."/>
            <person name="Schmitt T."/>
            <person name="Niehuis O."/>
        </authorList>
    </citation>
    <scope>NUCLEOTIDE SEQUENCE</scope>
    <source>
        <strain evidence="3">GBR_01_08_01A</strain>
    </source>
</reference>
<comment type="caution">
    <text evidence="3">The sequence shown here is derived from an EMBL/GenBank/DDBJ whole genome shotgun (WGS) entry which is preliminary data.</text>
</comment>
<feature type="region of interest" description="Disordered" evidence="1">
    <location>
        <begin position="1845"/>
        <end position="1864"/>
    </location>
</feature>
<dbReference type="InterPro" id="IPR029071">
    <property type="entry name" value="Ubiquitin-like_domsf"/>
</dbReference>
<feature type="compositionally biased region" description="Polar residues" evidence="1">
    <location>
        <begin position="419"/>
        <end position="428"/>
    </location>
</feature>
<feature type="compositionally biased region" description="Polar residues" evidence="1">
    <location>
        <begin position="1043"/>
        <end position="1057"/>
    </location>
</feature>
<feature type="compositionally biased region" description="Polar residues" evidence="1">
    <location>
        <begin position="1845"/>
        <end position="1858"/>
    </location>
</feature>
<evidence type="ECO:0000256" key="1">
    <source>
        <dbReference type="SAM" id="MobiDB-lite"/>
    </source>
</evidence>
<feature type="compositionally biased region" description="Low complexity" evidence="1">
    <location>
        <begin position="375"/>
        <end position="402"/>
    </location>
</feature>
<dbReference type="SUPFAM" id="SSF54236">
    <property type="entry name" value="Ubiquitin-like"/>
    <property type="match status" value="1"/>
</dbReference>
<feature type="compositionally biased region" description="Polar residues" evidence="1">
    <location>
        <begin position="1389"/>
        <end position="1404"/>
    </location>
</feature>
<feature type="compositionally biased region" description="Polar residues" evidence="1">
    <location>
        <begin position="2096"/>
        <end position="2114"/>
    </location>
</feature>
<feature type="compositionally biased region" description="Basic and acidic residues" evidence="1">
    <location>
        <begin position="496"/>
        <end position="509"/>
    </location>
</feature>
<dbReference type="EMBL" id="JAIFRP010000705">
    <property type="protein sequence ID" value="KAK2577992.1"/>
    <property type="molecule type" value="Genomic_DNA"/>
</dbReference>
<feature type="region of interest" description="Disordered" evidence="1">
    <location>
        <begin position="1004"/>
        <end position="1148"/>
    </location>
</feature>
<feature type="compositionally biased region" description="Polar residues" evidence="1">
    <location>
        <begin position="1766"/>
        <end position="1775"/>
    </location>
</feature>
<feature type="compositionally biased region" description="Basic and acidic residues" evidence="1">
    <location>
        <begin position="1059"/>
        <end position="1075"/>
    </location>
</feature>
<feature type="region of interest" description="Disordered" evidence="1">
    <location>
        <begin position="228"/>
        <end position="512"/>
    </location>
</feature>
<organism evidence="3 4">
    <name type="scientific">Odynerus spinipes</name>
    <dbReference type="NCBI Taxonomy" id="1348599"/>
    <lineage>
        <taxon>Eukaryota</taxon>
        <taxon>Metazoa</taxon>
        <taxon>Ecdysozoa</taxon>
        <taxon>Arthropoda</taxon>
        <taxon>Hexapoda</taxon>
        <taxon>Insecta</taxon>
        <taxon>Pterygota</taxon>
        <taxon>Neoptera</taxon>
        <taxon>Endopterygota</taxon>
        <taxon>Hymenoptera</taxon>
        <taxon>Apocrita</taxon>
        <taxon>Aculeata</taxon>
        <taxon>Vespoidea</taxon>
        <taxon>Vespidae</taxon>
        <taxon>Eumeninae</taxon>
        <taxon>Odynerus</taxon>
    </lineage>
</organism>
<dbReference type="PANTHER" id="PTHR21557:SF2">
    <property type="entry name" value="CORDON-BLEU PROTEIN-LIKE 1"/>
    <property type="match status" value="1"/>
</dbReference>
<feature type="compositionally biased region" description="Low complexity" evidence="1">
    <location>
        <begin position="289"/>
        <end position="309"/>
    </location>
</feature>
<feature type="compositionally biased region" description="Polar residues" evidence="1">
    <location>
        <begin position="273"/>
        <end position="288"/>
    </location>
</feature>
<dbReference type="InterPro" id="IPR003116">
    <property type="entry name" value="RBD_dom"/>
</dbReference>
<dbReference type="PROSITE" id="PS50898">
    <property type="entry name" value="RBD"/>
    <property type="match status" value="1"/>
</dbReference>
<feature type="region of interest" description="Disordered" evidence="1">
    <location>
        <begin position="2095"/>
        <end position="2127"/>
    </location>
</feature>
<feature type="compositionally biased region" description="Basic and acidic residues" evidence="1">
    <location>
        <begin position="1090"/>
        <end position="1148"/>
    </location>
</feature>
<feature type="compositionally biased region" description="Basic and acidic residues" evidence="1">
    <location>
        <begin position="1372"/>
        <end position="1388"/>
    </location>
</feature>
<sequence>MVLTVTEDTPADMLAGSMELLVQLPREHHLHTQRVTVQRSTPMMDLLVQIATAHKLAASSYTLQAIGERGLVLPHQPNTPIGALDALQVKLLPKQGTFVPKKVKPANQPFETTFRLQVHLPRNQLYVSRVSPKMNLGEILDEVCREKNLDKHKYELRHPVNLEEVLDLSLSLQDYHLQEVTLYAKQGRTLGSALSSQDIMALQRQEERRRQQAKQSVFGFMFKKSKESSVSTDSLEGRSVSPARSDETGRSASPLQAPTRPQRKRRPAPKPPVSSSCTSSNQDQQGPPGTTNTNTATTTTTGTTTTTNAESSKEKMLISHSRNSSDSSGYHEASVLSDNPESAGRLPETLPRRSRAPGTSEIPRKLAHTSHSSKSLGNLAATAGASGTASLDRALSSSSLSSTGLRKKRAAPPPPVSRPLSSAISTQALERIDDSEESLTSDMDPSKPPSDIGVPSKASSDIDDRPKANSDIGVATTIVVDKTESKSSTGSVLNGENDREKETKSEDKSSTMISTDVKVEAPPAKVENARVEVIKRGKLVRSPDSIDNNLPSYSFVSRNSLENVLEAAEGSDKSFHLTSDPFTTFDLEKTKLHTKIDAYRSQHSDKNEFSEPVDDKVPCARFTNDSLKKNVGGVVTTLSSAKLQKSQSFVGCDDVLNKRDDVVYFHRQSSQEIFSKREIVRDEYHLMKTRDSSGKLSANRLIKMETLANLDDIETDIEAMPECGILESRYSPKKLHVDNYICSEKCQEKLLKHSMSFQSGTRLRDTKIVNAFEKPNLSSSRSFCVKENSTKDSTRKSCKQVPRLGDVSTTRCYDGSIVSSHNGDHFSNDIEFNSGRNSLSPPPLSNLQIFAISTKPLDIQVAPIESIPSNIDKLPSLPIIQHSESKLEPEKKLSILEPPPPGLNLVYFILQLLYQRHRDPKSRKNVQKDIFSKLSYKTDVKLSFTNNNSPEIEIPVEKSTAEELVPLPKPRKVVQGEERSSAVAPPVPKRRLVPPVVLPRTISKDSVERSPRTPIINPLEDVGSSSSSFSSSFFGGPEFATKEASTMNGGRRNSNEGSKIIERSIDKVSLDDTKSIDSSSSYSSGGIEFTVRDTSKMNEDPRKNANEDSKRVGDSKGKQKSAEGSRMNENHRNANEESKINDEKPVDEVRLEDRRPARVGARSRIKFSKKHTKSMNDIYSELSAELDSKKSCSVISTIPKCDHFERHTARSSSCGRLADDSKGETSKSLEKYLDDFSIKDDDSTLEYNSEINPKGLKRFKVYRSPSELNDFEVDSFNRQKRHLTSKSEDIMFALNMNLMLSDEKESDVKTERGQVEGAKAVEGISDGEKKPLDTDALLHKVSETLSSSSLAASPKENPTIVVNHVENTTPTEKIENSRKKQANGEEKITNAQNSSIQSQQDTSDYVSALDDDLSVADWEYQLPAPPSAFRDSDSPPVFDGYDTVTLRSVDAFKEPAVEDRIEPNVDQTYAIERKTETIEKKKKGKVEPAMKLRKEVISELESKMEIGTLPRSQKESDSKKITSGGNSVPLNIAPVDNHLSNFTITTYTRQKSLDIFDETSQNAFKKNPEDSKTKVSSANGLVNENKISLKDDKEVEKLERPISSQNTKAEPKISPNEFELAQKWQSINGVYEKNNVQRSKSHASTMNKPKSKNVMQDCTIERRYEENSIDTVDDAAKKSTSITNLNHVDPPRGNEKFSQWRDNILKRQEEPTKEKQLQSLQVLKSILPQLTNTQRAEENVTKEPEVVVLREKPRSEVASNEHSLAPNVLSTNGESHVTARQEDKTATQKEIATKRYTYNGPPAISLGSWAERPTVKVQIKMDTDYKLGRDNVTGATTIVNINGPKETNNTSYTRNSPKIGNDPYKKDFIEEERKNERTIEKKEHDDLTRKLITHTTASGFKKPSLNKTESKIEISKNEGRPIVTAVELKKTVQQKQEVQKDCKKEETESAIDTTPLNFKELAKAFGQDINHRVIKPQRANANRHSEYYGSQLDVIRKSIEQNSKQQNNGHAKPDEFPFKTNVLQKDHVLVNGERGNSNGEGKKFTSVVGINSQGYQKQSTQKSSSVSFKNNVNNFKAKLPMPVVKGFKVTTPFAESKSSNDINASNQNGSLTKNEGSKIDAQPPKPPTMPVIMGVTLKSANARPKSTPVRVDSRDMLLESIRNFGGREKLRNTAERC</sequence>
<accession>A0AAD9RDZ5</accession>
<feature type="compositionally biased region" description="Low complexity" evidence="1">
    <location>
        <begin position="1023"/>
        <end position="1036"/>
    </location>
</feature>
<feature type="region of interest" description="Disordered" evidence="1">
    <location>
        <begin position="1766"/>
        <end position="1786"/>
    </location>
</feature>
<protein>
    <recommendedName>
        <fullName evidence="2">RBD domain-containing protein</fullName>
    </recommendedName>
</protein>